<keyword evidence="5" id="KW-0234">DNA repair</keyword>
<dbReference type="EMBL" id="JAHRVA010000002">
    <property type="protein sequence ID" value="MBV2143320.1"/>
    <property type="molecule type" value="Genomic_DNA"/>
</dbReference>
<evidence type="ECO:0000256" key="4">
    <source>
        <dbReference type="ARBA" id="ARBA00022881"/>
    </source>
</evidence>
<dbReference type="GO" id="GO:0009380">
    <property type="term" value="C:excinuclease repair complex"/>
    <property type="evidence" value="ECO:0007669"/>
    <property type="project" value="TreeGrafter"/>
</dbReference>
<dbReference type="InterPro" id="IPR047296">
    <property type="entry name" value="GIY-YIG_UvrC_Cho"/>
</dbReference>
<feature type="domain" description="GIY-YIG" evidence="7">
    <location>
        <begin position="33"/>
        <end position="108"/>
    </location>
</feature>
<reference evidence="8 9" key="1">
    <citation type="submission" date="2021-06" db="EMBL/GenBank/DDBJ databases">
        <title>Falsochrobactrum tianjin sp.nov., a new petroleum-degrading bacteria isolated from oily soils.</title>
        <authorList>
            <person name="Chen G."/>
            <person name="Chen H."/>
            <person name="Tian J."/>
            <person name="Qing J."/>
            <person name="Zhong L."/>
            <person name="Ma W."/>
            <person name="Song Y."/>
            <person name="Cui X."/>
            <person name="Yan B."/>
        </authorList>
    </citation>
    <scope>NUCLEOTIDE SEQUENCE [LARGE SCALE GENOMIC DNA]</scope>
    <source>
        <strain evidence="8 9">TDYN1</strain>
    </source>
</reference>
<dbReference type="InterPro" id="IPR000305">
    <property type="entry name" value="GIY-YIG_endonuc"/>
</dbReference>
<dbReference type="GO" id="GO:0016787">
    <property type="term" value="F:hydrolase activity"/>
    <property type="evidence" value="ECO:0007669"/>
    <property type="project" value="UniProtKB-KW"/>
</dbReference>
<dbReference type="SMART" id="SM00465">
    <property type="entry name" value="GIYc"/>
    <property type="match status" value="1"/>
</dbReference>
<keyword evidence="1" id="KW-0227">DNA damage</keyword>
<keyword evidence="6" id="KW-0742">SOS response</keyword>
<keyword evidence="2" id="KW-0228">DNA excision</keyword>
<keyword evidence="3" id="KW-0378">Hydrolase</keyword>
<dbReference type="PANTHER" id="PTHR30562:SF10">
    <property type="entry name" value="EXCINUCLEASE CHO"/>
    <property type="match status" value="1"/>
</dbReference>
<dbReference type="CDD" id="cd10434">
    <property type="entry name" value="GIY-YIG_UvrC_Cho"/>
    <property type="match status" value="1"/>
</dbReference>
<proteinExistence type="predicted"/>
<evidence type="ECO:0000313" key="9">
    <source>
        <dbReference type="Proteomes" id="UP000752297"/>
    </source>
</evidence>
<organism evidence="8 9">
    <name type="scientific">Falsochrobactrum tianjinense</name>
    <dbReference type="NCBI Taxonomy" id="2706015"/>
    <lineage>
        <taxon>Bacteria</taxon>
        <taxon>Pseudomonadati</taxon>
        <taxon>Pseudomonadota</taxon>
        <taxon>Alphaproteobacteria</taxon>
        <taxon>Hyphomicrobiales</taxon>
        <taxon>Brucellaceae</taxon>
        <taxon>Falsochrobactrum</taxon>
    </lineage>
</organism>
<dbReference type="RefSeq" id="WP_217677300.1">
    <property type="nucleotide sequence ID" value="NZ_JAHRVA010000002.1"/>
</dbReference>
<evidence type="ECO:0000256" key="2">
    <source>
        <dbReference type="ARBA" id="ARBA00022769"/>
    </source>
</evidence>
<evidence type="ECO:0000256" key="5">
    <source>
        <dbReference type="ARBA" id="ARBA00023204"/>
    </source>
</evidence>
<evidence type="ECO:0000256" key="3">
    <source>
        <dbReference type="ARBA" id="ARBA00022801"/>
    </source>
</evidence>
<sequence>MRRHHLARTDLPLSNMLYSYPQHLQESAASAPNAPGIYIFRGKANDYPVYIGKSINLRARLLSHLRTKAEKRLLAQAGSIEIIRTAGEFSALLLEAQLIKRMQPMFNKMLRATSILHSIRVTDDTVEIEAISSPEFSESENLHGLFRSRRSAEELLRALADQHGLCLAVMGMESTIFSRGCFRHSLKRCHGACCGHENIKAHNDRLGEALAGYRIRTWPFAGFVGLKEKYEELTSIHLIKNWHYYGTVQSLDDLDINKVSPAPIFDADIYKILVAAMFNSKANLIEV</sequence>
<dbReference type="InterPro" id="IPR050066">
    <property type="entry name" value="UvrABC_protein_C"/>
</dbReference>
<evidence type="ECO:0000256" key="6">
    <source>
        <dbReference type="ARBA" id="ARBA00023236"/>
    </source>
</evidence>
<dbReference type="Proteomes" id="UP000752297">
    <property type="component" value="Unassembled WGS sequence"/>
</dbReference>
<dbReference type="PANTHER" id="PTHR30562">
    <property type="entry name" value="UVRC/OXIDOREDUCTASE"/>
    <property type="match status" value="1"/>
</dbReference>
<evidence type="ECO:0000256" key="1">
    <source>
        <dbReference type="ARBA" id="ARBA00022763"/>
    </source>
</evidence>
<name>A0A949PN09_9HYPH</name>
<keyword evidence="4" id="KW-0267">Excision nuclease</keyword>
<gene>
    <name evidence="8" type="ORF">KUG47_07400</name>
</gene>
<comment type="caution">
    <text evidence="8">The sequence shown here is derived from an EMBL/GenBank/DDBJ whole genome shotgun (WGS) entry which is preliminary data.</text>
</comment>
<dbReference type="GO" id="GO:0009432">
    <property type="term" value="P:SOS response"/>
    <property type="evidence" value="ECO:0007669"/>
    <property type="project" value="UniProtKB-KW"/>
</dbReference>
<dbReference type="GO" id="GO:0004518">
    <property type="term" value="F:nuclease activity"/>
    <property type="evidence" value="ECO:0007669"/>
    <property type="project" value="UniProtKB-KW"/>
</dbReference>
<evidence type="ECO:0000259" key="7">
    <source>
        <dbReference type="PROSITE" id="PS50164"/>
    </source>
</evidence>
<evidence type="ECO:0000313" key="8">
    <source>
        <dbReference type="EMBL" id="MBV2143320.1"/>
    </source>
</evidence>
<dbReference type="PROSITE" id="PS50164">
    <property type="entry name" value="GIY_YIG"/>
    <property type="match status" value="1"/>
</dbReference>
<dbReference type="Pfam" id="PF01541">
    <property type="entry name" value="GIY-YIG"/>
    <property type="match status" value="1"/>
</dbReference>
<accession>A0A949PN09</accession>
<keyword evidence="9" id="KW-1185">Reference proteome</keyword>
<dbReference type="GO" id="GO:0006289">
    <property type="term" value="P:nucleotide-excision repair"/>
    <property type="evidence" value="ECO:0007669"/>
    <property type="project" value="InterPro"/>
</dbReference>
<protein>
    <submittedName>
        <fullName evidence="8">GIY-YIG nuclease family protein</fullName>
    </submittedName>
</protein>
<dbReference type="AlphaFoldDB" id="A0A949PN09"/>